<dbReference type="AlphaFoldDB" id="A0A2T3M5K1"/>
<dbReference type="RefSeq" id="WP_107238199.1">
    <property type="nucleotide sequence ID" value="NZ_PYLW01000062.1"/>
</dbReference>
<protein>
    <submittedName>
        <fullName evidence="1">Uncharacterized protein</fullName>
    </submittedName>
</protein>
<organism evidence="1 2">
    <name type="scientific">Photobacterium iliopiscarium</name>
    <dbReference type="NCBI Taxonomy" id="56192"/>
    <lineage>
        <taxon>Bacteria</taxon>
        <taxon>Pseudomonadati</taxon>
        <taxon>Pseudomonadota</taxon>
        <taxon>Gammaproteobacteria</taxon>
        <taxon>Vibrionales</taxon>
        <taxon>Vibrionaceae</taxon>
        <taxon>Photobacterium</taxon>
    </lineage>
</organism>
<evidence type="ECO:0000313" key="1">
    <source>
        <dbReference type="EMBL" id="PSV87170.1"/>
    </source>
</evidence>
<dbReference type="EMBL" id="PYLW01000062">
    <property type="protein sequence ID" value="PSV87170.1"/>
    <property type="molecule type" value="Genomic_DNA"/>
</dbReference>
<dbReference type="Proteomes" id="UP000241954">
    <property type="component" value="Unassembled WGS sequence"/>
</dbReference>
<accession>A0A2T3M5K1</accession>
<name>A0A2T3M5K1_9GAMM</name>
<proteinExistence type="predicted"/>
<sequence length="232" mass="27018">MFDVIMNNIPESITLGGIIIGLSGLFGKYLSSRLIEGYKTQSLKEIEELKNNYQKELRSLDERFQLNLIKVENQLQISKSTYELLFDNKVGTYKALVELRVKYFRYKNENAMVEEDPADVIEAFYTYFVQCKTLIEDNALYISPELSIRYDKWMDEATKYFKQESTDGLEVHGLAYTQHENDINVHNAQFSARSALVNETQELMENIFEQVNADLSIIRSVSNRPLETRQYS</sequence>
<evidence type="ECO:0000313" key="2">
    <source>
        <dbReference type="Proteomes" id="UP000241954"/>
    </source>
</evidence>
<reference evidence="1 2" key="1">
    <citation type="submission" date="2018-01" db="EMBL/GenBank/DDBJ databases">
        <title>Whole genome sequencing of Histamine producing bacteria.</title>
        <authorList>
            <person name="Butler K."/>
        </authorList>
    </citation>
    <scope>NUCLEOTIDE SEQUENCE [LARGE SCALE GENOMIC DNA]</scope>
    <source>
        <strain evidence="1 2">NCIMB 13481</strain>
    </source>
</reference>
<comment type="caution">
    <text evidence="1">The sequence shown here is derived from an EMBL/GenBank/DDBJ whole genome shotgun (WGS) entry which is preliminary data.</text>
</comment>
<gene>
    <name evidence="1" type="ORF">C9I88_20320</name>
</gene>